<proteinExistence type="predicted"/>
<name>A0AAF0BHR8_9PROT</name>
<dbReference type="AlphaFoldDB" id="A0AAF0BHR8"/>
<feature type="compositionally biased region" description="Pro residues" evidence="1">
    <location>
        <begin position="165"/>
        <end position="184"/>
    </location>
</feature>
<dbReference type="Gene3D" id="1.20.120.1490">
    <property type="match status" value="1"/>
</dbReference>
<keyword evidence="3" id="KW-1185">Reference proteome</keyword>
<dbReference type="EMBL" id="CP116805">
    <property type="protein sequence ID" value="WCL54553.1"/>
    <property type="molecule type" value="Genomic_DNA"/>
</dbReference>
<evidence type="ECO:0000256" key="1">
    <source>
        <dbReference type="SAM" id="MobiDB-lite"/>
    </source>
</evidence>
<evidence type="ECO:0000313" key="2">
    <source>
        <dbReference type="EMBL" id="WCL54553.1"/>
    </source>
</evidence>
<dbReference type="Pfam" id="PF13801">
    <property type="entry name" value="Metal_resist"/>
    <property type="match status" value="1"/>
</dbReference>
<evidence type="ECO:0000313" key="3">
    <source>
        <dbReference type="Proteomes" id="UP001217500"/>
    </source>
</evidence>
<accession>A0AAF0BHR8</accession>
<sequence length="184" mass="20652">MTRNMKILFVVLGLSLALNVFALGHVIGRGLPPKHHSDRPPMGPIEFNLRAIHKLLPEEARGQLKDALRENRSMMRESYKAFREDQRTLKALLTAETFDVAAFEAALNQHDDAMRAMHGPMREALLKILPTLDQPTRAALADAFFSRPRMPKKMKFKDDRDDDMPPPPPGDEPGPGPEDGPPED</sequence>
<gene>
    <name evidence="2" type="ORF">PH603_02120</name>
</gene>
<reference evidence="2" key="1">
    <citation type="submission" date="2023-01" db="EMBL/GenBank/DDBJ databases">
        <title>The genome sequence of Kordiimonadaceae bacterium 6D33.</title>
        <authorList>
            <person name="Liu Y."/>
        </authorList>
    </citation>
    <scope>NUCLEOTIDE SEQUENCE</scope>
    <source>
        <strain evidence="2">6D33</strain>
    </source>
</reference>
<dbReference type="InterPro" id="IPR025961">
    <property type="entry name" value="Metal_resist"/>
</dbReference>
<dbReference type="RefSeq" id="WP_289504272.1">
    <property type="nucleotide sequence ID" value="NZ_CP116805.1"/>
</dbReference>
<protein>
    <submittedName>
        <fullName evidence="2">Periplasmic heavy metal sensor</fullName>
    </submittedName>
</protein>
<dbReference type="Proteomes" id="UP001217500">
    <property type="component" value="Chromosome"/>
</dbReference>
<feature type="region of interest" description="Disordered" evidence="1">
    <location>
        <begin position="150"/>
        <end position="184"/>
    </location>
</feature>
<dbReference type="KEGG" id="gso:PH603_02120"/>
<organism evidence="2 3">
    <name type="scientific">Gimibacter soli</name>
    <dbReference type="NCBI Taxonomy" id="3024400"/>
    <lineage>
        <taxon>Bacteria</taxon>
        <taxon>Pseudomonadati</taxon>
        <taxon>Pseudomonadota</taxon>
        <taxon>Alphaproteobacteria</taxon>
        <taxon>Kordiimonadales</taxon>
        <taxon>Temperatibacteraceae</taxon>
        <taxon>Gimibacter</taxon>
    </lineage>
</organism>